<proteinExistence type="predicted"/>
<evidence type="ECO:0000313" key="2">
    <source>
        <dbReference type="Proteomes" id="UP000664795"/>
    </source>
</evidence>
<dbReference type="Gene3D" id="3.90.1720.10">
    <property type="entry name" value="endopeptidase domain like (from Nostoc punctiforme)"/>
    <property type="match status" value="1"/>
</dbReference>
<gene>
    <name evidence="1" type="ORF">J2I48_15645</name>
</gene>
<dbReference type="EMBL" id="JAFMYU010000012">
    <property type="protein sequence ID" value="MBO0932445.1"/>
    <property type="molecule type" value="Genomic_DNA"/>
</dbReference>
<comment type="caution">
    <text evidence="1">The sequence shown here is derived from an EMBL/GenBank/DDBJ whole genome shotgun (WGS) entry which is preliminary data.</text>
</comment>
<evidence type="ECO:0000313" key="1">
    <source>
        <dbReference type="EMBL" id="MBO0932445.1"/>
    </source>
</evidence>
<sequence length="349" mass="38341">MAHFFDAVSYSPLVTYEIHPGETRTVGLWGGDFLGNDLGVVVDQDLVKMQEKRRVNGSRYFDLTGLKIGQTSLRAFAGLYDFAFPIEVKVTKKLSTPQGKLAERKAIVDEALSHVGKAHYVWGAAGNTPGLADGASFRRDLVKLLPTSFSQQEPLVRTAWTGIEGVNTCAGCSSKYSQQSSQSISNYLKAGKDEPGKNGLFPRIWKFKGKVQPRGASGNGLVWGESCIGKRHFDCIGFVEYCIGKVWSQTTVFQIDIAVLFNNPGHYGFAIVTDPTDILNADLVSHDDGGGKWHHIGMVYLDEKNQAKIVQAADSDIGVTSGEIYVPRQWGHRIRLLDSMVKTPVTARR</sequence>
<dbReference type="RefSeq" id="WP_207336406.1">
    <property type="nucleotide sequence ID" value="NZ_JAFMYU010000012.1"/>
</dbReference>
<dbReference type="Proteomes" id="UP000664795">
    <property type="component" value="Unassembled WGS sequence"/>
</dbReference>
<accession>A0A939G8S7</accession>
<keyword evidence="2" id="KW-1185">Reference proteome</keyword>
<dbReference type="AlphaFoldDB" id="A0A939G8S7"/>
<reference evidence="1 2" key="1">
    <citation type="submission" date="2021-03" db="EMBL/GenBank/DDBJ databases">
        <title>Fibrella sp. HMF5036 genome sequencing and assembly.</title>
        <authorList>
            <person name="Kang H."/>
            <person name="Kim H."/>
            <person name="Bae S."/>
            <person name="Joh K."/>
        </authorList>
    </citation>
    <scope>NUCLEOTIDE SEQUENCE [LARGE SCALE GENOMIC DNA]</scope>
    <source>
        <strain evidence="1 2">HMF5036</strain>
    </source>
</reference>
<organism evidence="1 2">
    <name type="scientific">Fibrella aquatilis</name>
    <dbReference type="NCBI Taxonomy" id="2817059"/>
    <lineage>
        <taxon>Bacteria</taxon>
        <taxon>Pseudomonadati</taxon>
        <taxon>Bacteroidota</taxon>
        <taxon>Cytophagia</taxon>
        <taxon>Cytophagales</taxon>
        <taxon>Spirosomataceae</taxon>
        <taxon>Fibrella</taxon>
    </lineage>
</organism>
<protein>
    <submittedName>
        <fullName evidence="1">Uncharacterized protein</fullName>
    </submittedName>
</protein>
<name>A0A939G8S7_9BACT</name>